<dbReference type="GO" id="GO:0036374">
    <property type="term" value="F:glutathione hydrolase activity"/>
    <property type="evidence" value="ECO:0007669"/>
    <property type="project" value="UniProtKB-EC"/>
</dbReference>
<dbReference type="RefSeq" id="WP_084408384.1">
    <property type="nucleotide sequence ID" value="NZ_FWXR01000001.1"/>
</dbReference>
<dbReference type="OrthoDB" id="9781342at2"/>
<dbReference type="PRINTS" id="PR01210">
    <property type="entry name" value="GGTRANSPTASE"/>
</dbReference>
<dbReference type="AlphaFoldDB" id="A0A1W1YBE1"/>
<dbReference type="PANTHER" id="PTHR11686">
    <property type="entry name" value="GAMMA GLUTAMYL TRANSPEPTIDASE"/>
    <property type="match status" value="1"/>
</dbReference>
<dbReference type="Proteomes" id="UP000192656">
    <property type="component" value="Unassembled WGS sequence"/>
</dbReference>
<dbReference type="Gene3D" id="3.60.20.40">
    <property type="match status" value="1"/>
</dbReference>
<dbReference type="EMBL" id="FWXR01000001">
    <property type="protein sequence ID" value="SMC33048.1"/>
    <property type="molecule type" value="Genomic_DNA"/>
</dbReference>
<keyword evidence="6" id="KW-0808">Transferase</keyword>
<feature type="binding site" evidence="5">
    <location>
        <position position="419"/>
    </location>
    <ligand>
        <name>L-glutamate</name>
        <dbReference type="ChEBI" id="CHEBI:29985"/>
    </ligand>
</feature>
<protein>
    <submittedName>
        <fullName evidence="6">Gamma-glutamyltransferase 1 Threonine peptidase. MEROPS family T03</fullName>
    </submittedName>
</protein>
<reference evidence="6 7" key="1">
    <citation type="submission" date="2017-04" db="EMBL/GenBank/DDBJ databases">
        <authorList>
            <person name="Afonso C.L."/>
            <person name="Miller P.J."/>
            <person name="Scott M.A."/>
            <person name="Spackman E."/>
            <person name="Goraichik I."/>
            <person name="Dimitrov K.M."/>
            <person name="Suarez D.L."/>
            <person name="Swayne D.E."/>
        </authorList>
    </citation>
    <scope>NUCLEOTIDE SEQUENCE [LARGE SCALE GENOMIC DNA]</scope>
    <source>
        <strain evidence="6 7">CGMCC 1.10972</strain>
    </source>
</reference>
<gene>
    <name evidence="6" type="ORF">SAMN06297251_101107</name>
</gene>
<keyword evidence="7" id="KW-1185">Reference proteome</keyword>
<organism evidence="6 7">
    <name type="scientific">Fulvimarina manganoxydans</name>
    <dbReference type="NCBI Taxonomy" id="937218"/>
    <lineage>
        <taxon>Bacteria</taxon>
        <taxon>Pseudomonadati</taxon>
        <taxon>Pseudomonadota</taxon>
        <taxon>Alphaproteobacteria</taxon>
        <taxon>Hyphomicrobiales</taxon>
        <taxon>Aurantimonadaceae</taxon>
        <taxon>Fulvimarina</taxon>
    </lineage>
</organism>
<dbReference type="SUPFAM" id="SSF56235">
    <property type="entry name" value="N-terminal nucleophile aminohydrolases (Ntn hydrolases)"/>
    <property type="match status" value="1"/>
</dbReference>
<sequence>MNNFSQSQIVRKPAVSSQGGIVASQHRIASEIGVEVLAAGGDAIDAAVAVSFSIGVLEPWMSGPAGGGAMMVWRADEERPYALSYGMRAPKGLDIRDFPLSGEGIAGDLFPWKRVVDDRNLEGASAVAVPGVVAGIGTAHGRWGRMPWRDLVAPSADLARKGLSVDWYAGLIIASAARALAKDPDAAALFLEDGTWPPVGAWTALTDLRLPNARMADTLATIAANGPGEMQDGDVARALAKDVTEKGGSLRYEDLRDYRAELGDPLSIEAFGGRCHMTPRLTAGPTLADSFARLEALGSKPSEGERLSAMATALSGAYEHRLATMGDHESPAAPGSTTHFSIVDRQGNMVAMTQTLLSIFGSKVVSPSTGLLLNNGIMWFDPEQGRPNSLSPGKSCLMNVCPAIGEKDGTRFAIGASGGRKILPAVAQLAFRMLALDNDLDTAFHAPRIDVSGGKTVIADEALGPDILAELGKDHTVKAVPRLPFPYAFACPAGVMRRADINFGAAEPTSPWGDAVAERSVERFV</sequence>
<dbReference type="InterPro" id="IPR029055">
    <property type="entry name" value="Ntn_hydrolases_N"/>
</dbReference>
<dbReference type="GO" id="GO:0005886">
    <property type="term" value="C:plasma membrane"/>
    <property type="evidence" value="ECO:0007669"/>
    <property type="project" value="TreeGrafter"/>
</dbReference>
<evidence type="ECO:0000256" key="5">
    <source>
        <dbReference type="PIRSR" id="PIRSR600101-2"/>
    </source>
</evidence>
<dbReference type="GO" id="GO:0103068">
    <property type="term" value="F:leukotriene C4 gamma-glutamyl transferase activity"/>
    <property type="evidence" value="ECO:0007669"/>
    <property type="project" value="UniProtKB-EC"/>
</dbReference>
<dbReference type="PANTHER" id="PTHR11686:SF9">
    <property type="entry name" value="RE13973P"/>
    <property type="match status" value="1"/>
</dbReference>
<evidence type="ECO:0000256" key="3">
    <source>
        <dbReference type="ARBA" id="ARBA00047417"/>
    </source>
</evidence>
<accession>A0A1W1YBE1</accession>
<comment type="catalytic activity">
    <reaction evidence="1">
        <text>an S-substituted glutathione + H2O = an S-substituted L-cysteinylglycine + L-glutamate</text>
        <dbReference type="Rhea" id="RHEA:59468"/>
        <dbReference type="ChEBI" id="CHEBI:15377"/>
        <dbReference type="ChEBI" id="CHEBI:29985"/>
        <dbReference type="ChEBI" id="CHEBI:90779"/>
        <dbReference type="ChEBI" id="CHEBI:143103"/>
        <dbReference type="EC" id="3.4.19.13"/>
    </reaction>
</comment>
<name>A0A1W1YBE1_9HYPH</name>
<evidence type="ECO:0000256" key="4">
    <source>
        <dbReference type="PIRSR" id="PIRSR600101-1"/>
    </source>
</evidence>
<evidence type="ECO:0000256" key="2">
    <source>
        <dbReference type="ARBA" id="ARBA00001089"/>
    </source>
</evidence>
<proteinExistence type="predicted"/>
<feature type="active site" description="Nucleophile" evidence="4">
    <location>
        <position position="337"/>
    </location>
</feature>
<dbReference type="STRING" id="937218.SAMN06297251_101107"/>
<evidence type="ECO:0000313" key="7">
    <source>
        <dbReference type="Proteomes" id="UP000192656"/>
    </source>
</evidence>
<dbReference type="InterPro" id="IPR000101">
    <property type="entry name" value="GGT_peptidase"/>
</dbReference>
<dbReference type="GO" id="GO:0006751">
    <property type="term" value="P:glutathione catabolic process"/>
    <property type="evidence" value="ECO:0007669"/>
    <property type="project" value="InterPro"/>
</dbReference>
<dbReference type="InterPro" id="IPR043137">
    <property type="entry name" value="GGT_ssub_C"/>
</dbReference>
<dbReference type="Pfam" id="PF01019">
    <property type="entry name" value="G_glu_transpept"/>
    <property type="match status" value="2"/>
</dbReference>
<comment type="catalytic activity">
    <reaction evidence="2">
        <text>glutathione + H2O = L-cysteinylglycine + L-glutamate</text>
        <dbReference type="Rhea" id="RHEA:28807"/>
        <dbReference type="ChEBI" id="CHEBI:15377"/>
        <dbReference type="ChEBI" id="CHEBI:29985"/>
        <dbReference type="ChEBI" id="CHEBI:57925"/>
        <dbReference type="ChEBI" id="CHEBI:61694"/>
        <dbReference type="EC" id="3.4.19.13"/>
    </reaction>
</comment>
<evidence type="ECO:0000313" key="6">
    <source>
        <dbReference type="EMBL" id="SMC33048.1"/>
    </source>
</evidence>
<evidence type="ECO:0000256" key="1">
    <source>
        <dbReference type="ARBA" id="ARBA00001049"/>
    </source>
</evidence>
<comment type="catalytic activity">
    <reaction evidence="3">
        <text>an N-terminal (5-L-glutamyl)-[peptide] + an alpha-amino acid = 5-L-glutamyl amino acid + an N-terminal L-alpha-aminoacyl-[peptide]</text>
        <dbReference type="Rhea" id="RHEA:23904"/>
        <dbReference type="Rhea" id="RHEA-COMP:9780"/>
        <dbReference type="Rhea" id="RHEA-COMP:9795"/>
        <dbReference type="ChEBI" id="CHEBI:77644"/>
        <dbReference type="ChEBI" id="CHEBI:78597"/>
        <dbReference type="ChEBI" id="CHEBI:78599"/>
        <dbReference type="ChEBI" id="CHEBI:78608"/>
        <dbReference type="EC" id="2.3.2.2"/>
    </reaction>
</comment>